<feature type="signal peptide" evidence="1">
    <location>
        <begin position="1"/>
        <end position="19"/>
    </location>
</feature>
<organism evidence="2 3">
    <name type="scientific">Sphagnum troendelagicum</name>
    <dbReference type="NCBI Taxonomy" id="128251"/>
    <lineage>
        <taxon>Eukaryota</taxon>
        <taxon>Viridiplantae</taxon>
        <taxon>Streptophyta</taxon>
        <taxon>Embryophyta</taxon>
        <taxon>Bryophyta</taxon>
        <taxon>Sphagnophytina</taxon>
        <taxon>Sphagnopsida</taxon>
        <taxon>Sphagnales</taxon>
        <taxon>Sphagnaceae</taxon>
        <taxon>Sphagnum</taxon>
    </lineage>
</organism>
<dbReference type="Proteomes" id="UP001497512">
    <property type="component" value="Chromosome 13"/>
</dbReference>
<evidence type="ECO:0000313" key="3">
    <source>
        <dbReference type="Proteomes" id="UP001497512"/>
    </source>
</evidence>
<keyword evidence="1" id="KW-0732">Signal</keyword>
<accession>A0ABP0TQT0</accession>
<dbReference type="EMBL" id="OZ019905">
    <property type="protein sequence ID" value="CAK9202192.1"/>
    <property type="molecule type" value="Genomic_DNA"/>
</dbReference>
<evidence type="ECO:0000313" key="2">
    <source>
        <dbReference type="EMBL" id="CAK9202192.1"/>
    </source>
</evidence>
<sequence length="54" mass="6294">MPMLCLELLLTISTSRTLCMIPRMCDFMSLWALPILCLELTNNPHFKDFIGYLE</sequence>
<name>A0ABP0TQT0_9BRYO</name>
<proteinExistence type="predicted"/>
<evidence type="ECO:0000256" key="1">
    <source>
        <dbReference type="SAM" id="SignalP"/>
    </source>
</evidence>
<feature type="chain" id="PRO_5046966079" evidence="1">
    <location>
        <begin position="20"/>
        <end position="54"/>
    </location>
</feature>
<keyword evidence="3" id="KW-1185">Reference proteome</keyword>
<reference evidence="2" key="1">
    <citation type="submission" date="2024-02" db="EMBL/GenBank/DDBJ databases">
        <authorList>
            <consortium name="ELIXIR-Norway"/>
            <consortium name="Elixir Norway"/>
        </authorList>
    </citation>
    <scope>NUCLEOTIDE SEQUENCE</scope>
</reference>
<protein>
    <submittedName>
        <fullName evidence="2">Uncharacterized protein</fullName>
    </submittedName>
</protein>
<gene>
    <name evidence="2" type="ORF">CSSPTR1EN2_LOCUS6284</name>
</gene>